<feature type="compositionally biased region" description="Low complexity" evidence="2">
    <location>
        <begin position="223"/>
        <end position="233"/>
    </location>
</feature>
<evidence type="ECO:0000313" key="6">
    <source>
        <dbReference type="Proteomes" id="UP000241818"/>
    </source>
</evidence>
<dbReference type="AlphaFoldDB" id="A0A2T3ARV8"/>
<accession>A0A2T3ARV8</accession>
<dbReference type="STRING" id="857342.A0A2T3ARV8"/>
<dbReference type="RefSeq" id="XP_024717388.1">
    <property type="nucleotide sequence ID" value="XM_024867072.1"/>
</dbReference>
<feature type="compositionally biased region" description="Basic residues" evidence="2">
    <location>
        <begin position="64"/>
        <end position="77"/>
    </location>
</feature>
<organism evidence="5 6">
    <name type="scientific">Amorphotheca resinae ATCC 22711</name>
    <dbReference type="NCBI Taxonomy" id="857342"/>
    <lineage>
        <taxon>Eukaryota</taxon>
        <taxon>Fungi</taxon>
        <taxon>Dikarya</taxon>
        <taxon>Ascomycota</taxon>
        <taxon>Pezizomycotina</taxon>
        <taxon>Leotiomycetes</taxon>
        <taxon>Helotiales</taxon>
        <taxon>Amorphothecaceae</taxon>
        <taxon>Amorphotheca</taxon>
    </lineage>
</organism>
<evidence type="ECO:0000256" key="1">
    <source>
        <dbReference type="ARBA" id="ARBA00009953"/>
    </source>
</evidence>
<dbReference type="Proteomes" id="UP000241818">
    <property type="component" value="Unassembled WGS sequence"/>
</dbReference>
<feature type="region of interest" description="Disordered" evidence="2">
    <location>
        <begin position="159"/>
        <end position="263"/>
    </location>
</feature>
<feature type="compositionally biased region" description="Polar residues" evidence="2">
    <location>
        <begin position="175"/>
        <end position="208"/>
    </location>
</feature>
<name>A0A2T3ARV8_AMORE</name>
<dbReference type="GO" id="GO:0006366">
    <property type="term" value="P:transcription by RNA polymerase II"/>
    <property type="evidence" value="ECO:0007669"/>
    <property type="project" value="InterPro"/>
</dbReference>
<dbReference type="OrthoDB" id="348201at2759"/>
<dbReference type="InterPro" id="IPR039913">
    <property type="entry name" value="RPAP1/Rba50"/>
</dbReference>
<proteinExistence type="inferred from homology"/>
<evidence type="ECO:0000259" key="4">
    <source>
        <dbReference type="Pfam" id="PF08621"/>
    </source>
</evidence>
<dbReference type="GeneID" id="36575153"/>
<dbReference type="EMBL" id="KZ679017">
    <property type="protein sequence ID" value="PSS09090.1"/>
    <property type="molecule type" value="Genomic_DNA"/>
</dbReference>
<evidence type="ECO:0000256" key="2">
    <source>
        <dbReference type="SAM" id="MobiDB-lite"/>
    </source>
</evidence>
<feature type="compositionally biased region" description="Basic and acidic residues" evidence="2">
    <location>
        <begin position="159"/>
        <end position="169"/>
    </location>
</feature>
<feature type="region of interest" description="Disordered" evidence="2">
    <location>
        <begin position="1"/>
        <end position="135"/>
    </location>
</feature>
<feature type="domain" description="RPAP1 C-terminal" evidence="3">
    <location>
        <begin position="335"/>
        <end position="401"/>
    </location>
</feature>
<dbReference type="PANTHER" id="PTHR21483">
    <property type="entry name" value="RNA POLYMERASE II-ASSOCIATED PROTEIN 1"/>
    <property type="match status" value="1"/>
</dbReference>
<evidence type="ECO:0000259" key="3">
    <source>
        <dbReference type="Pfam" id="PF08620"/>
    </source>
</evidence>
<feature type="compositionally biased region" description="Low complexity" evidence="2">
    <location>
        <begin position="80"/>
        <end position="91"/>
    </location>
</feature>
<dbReference type="PANTHER" id="PTHR21483:SF18">
    <property type="entry name" value="RNA POLYMERASE II-ASSOCIATED PROTEIN 1"/>
    <property type="match status" value="1"/>
</dbReference>
<dbReference type="FunCoup" id="A0A2T3ARV8">
    <property type="interactions" value="150"/>
</dbReference>
<comment type="similarity">
    <text evidence="1">Belongs to the RPAP1 family.</text>
</comment>
<sequence>MDLRGQRFTLDLSDDEDETGLHSTLPSGAVPSLSSAFIGDIKERSTTPPTAPQLKSSATGFPEHKKRTRVSAFKKQRNGSASPASATTAPRKPSPLEPQPVNAQNAHKPTQSIEDEERQRIDEENNQRLASMSAEEIDAERQELLASLDPSLIERLLKRANLDEGRGDTGIDPPSSISDKGINDTTSTVVQEKELPSSTSEGAKNTKSTTEKEDEEAIPVPKPAGKPVAAIKGVRFEDDDKEPAQPIDLKPASATPDPLAEVTQPSVHFPAAPSAPELDPSDPSFLEKLHTKYFPSLPADPSKLAWMAPIPTHGSPADQESPYYPNQESLPASALRFDFRGGLLPPRIARAIPSTKGLHHHGEAPEAAGYTVPELARLARSAFPAQRCLAFQTLGRLLYRLGRGEWGGEESEISKGLWRCVEEGKVIETLEEAASAEGGHQGSKVYAVEAVWLWQKGGGKRWKAS</sequence>
<feature type="compositionally biased region" description="Basic and acidic residues" evidence="2">
    <location>
        <begin position="117"/>
        <end position="126"/>
    </location>
</feature>
<protein>
    <recommendedName>
        <fullName evidence="7">Transcription factor Rba50</fullName>
    </recommendedName>
</protein>
<dbReference type="InterPro" id="IPR013930">
    <property type="entry name" value="RPAP1_N"/>
</dbReference>
<dbReference type="Pfam" id="PF08621">
    <property type="entry name" value="RPAP1_N"/>
    <property type="match status" value="1"/>
</dbReference>
<gene>
    <name evidence="5" type="ORF">M430DRAFT_37172</name>
</gene>
<dbReference type="Pfam" id="PF08620">
    <property type="entry name" value="RPAP1_C"/>
    <property type="match status" value="1"/>
</dbReference>
<feature type="compositionally biased region" description="Polar residues" evidence="2">
    <location>
        <begin position="101"/>
        <end position="112"/>
    </location>
</feature>
<dbReference type="InParanoid" id="A0A2T3ARV8"/>
<evidence type="ECO:0000313" key="5">
    <source>
        <dbReference type="EMBL" id="PSS09090.1"/>
    </source>
</evidence>
<keyword evidence="6" id="KW-1185">Reference proteome</keyword>
<feature type="domain" description="RPAP1 N-terminal" evidence="4">
    <location>
        <begin position="119"/>
        <end position="164"/>
    </location>
</feature>
<reference evidence="5 6" key="1">
    <citation type="journal article" date="2018" name="New Phytol.">
        <title>Comparative genomics and transcriptomics depict ericoid mycorrhizal fungi as versatile saprotrophs and plant mutualists.</title>
        <authorList>
            <person name="Martino E."/>
            <person name="Morin E."/>
            <person name="Grelet G.A."/>
            <person name="Kuo A."/>
            <person name="Kohler A."/>
            <person name="Daghino S."/>
            <person name="Barry K.W."/>
            <person name="Cichocki N."/>
            <person name="Clum A."/>
            <person name="Dockter R.B."/>
            <person name="Hainaut M."/>
            <person name="Kuo R.C."/>
            <person name="LaButti K."/>
            <person name="Lindahl B.D."/>
            <person name="Lindquist E.A."/>
            <person name="Lipzen A."/>
            <person name="Khouja H.R."/>
            <person name="Magnuson J."/>
            <person name="Murat C."/>
            <person name="Ohm R.A."/>
            <person name="Singer S.W."/>
            <person name="Spatafora J.W."/>
            <person name="Wang M."/>
            <person name="Veneault-Fourrey C."/>
            <person name="Henrissat B."/>
            <person name="Grigoriev I.V."/>
            <person name="Martin F.M."/>
            <person name="Perotto S."/>
        </authorList>
    </citation>
    <scope>NUCLEOTIDE SEQUENCE [LARGE SCALE GENOMIC DNA]</scope>
    <source>
        <strain evidence="5 6">ATCC 22711</strain>
    </source>
</reference>
<evidence type="ECO:0008006" key="7">
    <source>
        <dbReference type="Google" id="ProtNLM"/>
    </source>
</evidence>
<dbReference type="InterPro" id="IPR013929">
    <property type="entry name" value="RPAP1_C"/>
</dbReference>